<reference evidence="1" key="1">
    <citation type="submission" date="2018-02" db="EMBL/GenBank/DDBJ databases">
        <title>Rhizophora mucronata_Transcriptome.</title>
        <authorList>
            <person name="Meera S.P."/>
            <person name="Sreeshan A."/>
            <person name="Augustine A."/>
        </authorList>
    </citation>
    <scope>NUCLEOTIDE SEQUENCE</scope>
    <source>
        <tissue evidence="1">Leaf</tissue>
    </source>
</reference>
<organism evidence="1">
    <name type="scientific">Rhizophora mucronata</name>
    <name type="common">Asiatic mangrove</name>
    <dbReference type="NCBI Taxonomy" id="61149"/>
    <lineage>
        <taxon>Eukaryota</taxon>
        <taxon>Viridiplantae</taxon>
        <taxon>Streptophyta</taxon>
        <taxon>Embryophyta</taxon>
        <taxon>Tracheophyta</taxon>
        <taxon>Spermatophyta</taxon>
        <taxon>Magnoliopsida</taxon>
        <taxon>eudicotyledons</taxon>
        <taxon>Gunneridae</taxon>
        <taxon>Pentapetalae</taxon>
        <taxon>rosids</taxon>
        <taxon>fabids</taxon>
        <taxon>Malpighiales</taxon>
        <taxon>Rhizophoraceae</taxon>
        <taxon>Rhizophora</taxon>
    </lineage>
</organism>
<name>A0A2P2R0J0_RHIMU</name>
<dbReference type="AlphaFoldDB" id="A0A2P2R0J0"/>
<evidence type="ECO:0000313" key="1">
    <source>
        <dbReference type="EMBL" id="MBX72745.1"/>
    </source>
</evidence>
<dbReference type="EMBL" id="GGEC01092261">
    <property type="protein sequence ID" value="MBX72745.1"/>
    <property type="molecule type" value="Transcribed_RNA"/>
</dbReference>
<accession>A0A2P2R0J0</accession>
<sequence length="37" mass="4285">MRLRTDEMTMSQQQHNDISSSAVVQLLVLYRCADRST</sequence>
<protein>
    <submittedName>
        <fullName evidence="1">Uncharacterized protein</fullName>
    </submittedName>
</protein>
<proteinExistence type="predicted"/>